<accession>A0A084GEC8</accession>
<dbReference type="VEuPathDB" id="FungiDB:SAPIO_CDS1462"/>
<evidence type="ECO:0000313" key="2">
    <source>
        <dbReference type="EMBL" id="KEZ45690.1"/>
    </source>
</evidence>
<dbReference type="Proteomes" id="UP000028545">
    <property type="component" value="Unassembled WGS sequence"/>
</dbReference>
<dbReference type="GeneID" id="27720534"/>
<proteinExistence type="predicted"/>
<dbReference type="OMA" id="PYTQRRV"/>
<sequence length="563" mass="62360">MPLPLPSTFVTSTIPVVFNNAYIIGATSPNIRTGHPCEDGWLLADFYAFNYLLKDLGTSQIWLTVEDPRKYLSAYPDIKFLLHGNPYKERKIALSDDLLDQASFTPVTVVDNTDIVETFLSHVTGTSQDARGDATHLIIFLFCHGGNEARFILDHSDTAGGVTLSQIREAIEPGCQVTLISSSSFSGGWIARELHLESTGPAWKIIPSAAGPDSESNPWAQSGSLSRFSGAVFARSLSESLNQETTTSLVNRPDERAEGTLIQPSGATAEQIMTYNAFCRSILDICGTSEHGFSFKAQDDPWDYPSTGRLGVPLDHFQQRWQALPSVPCTRSAHEQPNKDPSSSKVNCPTDPQAFQTGSASVLDDDLAKLIRDNQVAQMAAMFLETCPNDWTRGWGPGFYTELKRASNKEDALDEDLDIVAAIQFRWELGLLADQIVEMFKLPVPNSERCLWWDDVAWKRSLWNGRIPGASHLKTVVFLALGRGGFEPSPCPFQGPPFPRFTLYVSAAVVEAQLGEEKALELVEELLQFMRDVKAFYKQKVQASEAVMEKKNNWVKSLLSRAR</sequence>
<dbReference type="RefSeq" id="XP_016645489.1">
    <property type="nucleotide sequence ID" value="XM_016784732.1"/>
</dbReference>
<name>A0A084GEC8_PSEDA</name>
<evidence type="ECO:0000313" key="3">
    <source>
        <dbReference type="Proteomes" id="UP000028545"/>
    </source>
</evidence>
<gene>
    <name evidence="2" type="ORF">SAPIO_CDS1462</name>
</gene>
<dbReference type="EMBL" id="JOWA01000066">
    <property type="protein sequence ID" value="KEZ45690.1"/>
    <property type="molecule type" value="Genomic_DNA"/>
</dbReference>
<feature type="region of interest" description="Disordered" evidence="1">
    <location>
        <begin position="244"/>
        <end position="264"/>
    </location>
</feature>
<evidence type="ECO:0000256" key="1">
    <source>
        <dbReference type="SAM" id="MobiDB-lite"/>
    </source>
</evidence>
<dbReference type="OrthoDB" id="5242875at2759"/>
<keyword evidence="3" id="KW-1185">Reference proteome</keyword>
<dbReference type="AlphaFoldDB" id="A0A084GEC8"/>
<organism evidence="2 3">
    <name type="scientific">Pseudallescheria apiosperma</name>
    <name type="common">Scedosporium apiospermum</name>
    <dbReference type="NCBI Taxonomy" id="563466"/>
    <lineage>
        <taxon>Eukaryota</taxon>
        <taxon>Fungi</taxon>
        <taxon>Dikarya</taxon>
        <taxon>Ascomycota</taxon>
        <taxon>Pezizomycotina</taxon>
        <taxon>Sordariomycetes</taxon>
        <taxon>Hypocreomycetidae</taxon>
        <taxon>Microascales</taxon>
        <taxon>Microascaceae</taxon>
        <taxon>Scedosporium</taxon>
    </lineage>
</organism>
<dbReference type="HOGENOM" id="CLU_030446_0_0_1"/>
<comment type="caution">
    <text evidence="2">The sequence shown here is derived from an EMBL/GenBank/DDBJ whole genome shotgun (WGS) entry which is preliminary data.</text>
</comment>
<feature type="region of interest" description="Disordered" evidence="1">
    <location>
        <begin position="328"/>
        <end position="351"/>
    </location>
</feature>
<dbReference type="KEGG" id="sapo:SAPIO_CDS1462"/>
<reference evidence="2 3" key="1">
    <citation type="journal article" date="2014" name="Genome Announc.">
        <title>Draft genome sequence of the pathogenic fungus Scedosporium apiospermum.</title>
        <authorList>
            <person name="Vandeputte P."/>
            <person name="Ghamrawi S."/>
            <person name="Rechenmann M."/>
            <person name="Iltis A."/>
            <person name="Giraud S."/>
            <person name="Fleury M."/>
            <person name="Thornton C."/>
            <person name="Delhaes L."/>
            <person name="Meyer W."/>
            <person name="Papon N."/>
            <person name="Bouchara J.P."/>
        </authorList>
    </citation>
    <scope>NUCLEOTIDE SEQUENCE [LARGE SCALE GENOMIC DNA]</scope>
    <source>
        <strain evidence="2 3">IHEM 14462</strain>
    </source>
</reference>
<protein>
    <submittedName>
        <fullName evidence="2">Uncharacterized protein</fullName>
    </submittedName>
</protein>